<dbReference type="InterPro" id="IPR051156">
    <property type="entry name" value="Mito/Outer_Membr_Metalloprot"/>
</dbReference>
<dbReference type="PANTHER" id="PTHR22726">
    <property type="entry name" value="METALLOENDOPEPTIDASE OMA1"/>
    <property type="match status" value="1"/>
</dbReference>
<evidence type="ECO:0000256" key="4">
    <source>
        <dbReference type="ARBA" id="ARBA00022833"/>
    </source>
</evidence>
<dbReference type="Gene3D" id="3.30.2010.10">
    <property type="entry name" value="Metalloproteases ('zincins'), catalytic domain"/>
    <property type="match status" value="1"/>
</dbReference>
<feature type="domain" description="Peptidase M48" evidence="9">
    <location>
        <begin position="125"/>
        <end position="303"/>
    </location>
</feature>
<feature type="compositionally biased region" description="Basic and acidic residues" evidence="7">
    <location>
        <begin position="63"/>
        <end position="83"/>
    </location>
</feature>
<feature type="compositionally biased region" description="Basic and acidic residues" evidence="7">
    <location>
        <begin position="336"/>
        <end position="346"/>
    </location>
</feature>
<evidence type="ECO:0000256" key="8">
    <source>
        <dbReference type="SAM" id="SignalP"/>
    </source>
</evidence>
<keyword evidence="4 6" id="KW-0862">Zinc</keyword>
<keyword evidence="3 6" id="KW-0378">Hydrolase</keyword>
<accession>A0A932EPZ1</accession>
<keyword evidence="1 6" id="KW-0645">Protease</keyword>
<keyword evidence="2" id="KW-0479">Metal-binding</keyword>
<reference evidence="10" key="1">
    <citation type="submission" date="2020-07" db="EMBL/GenBank/DDBJ databases">
        <title>Huge and variable diversity of episymbiotic CPR bacteria and DPANN archaea in groundwater ecosystems.</title>
        <authorList>
            <person name="He C.Y."/>
            <person name="Keren R."/>
            <person name="Whittaker M."/>
            <person name="Farag I.F."/>
            <person name="Doudna J."/>
            <person name="Cate J.H.D."/>
            <person name="Banfield J.F."/>
        </authorList>
    </citation>
    <scope>NUCLEOTIDE SEQUENCE</scope>
    <source>
        <strain evidence="10">NC_groundwater_580_Pr5_B-0.1um_64_19</strain>
    </source>
</reference>
<name>A0A932EPZ1_9BACT</name>
<comment type="caution">
    <text evidence="10">The sequence shown here is derived from an EMBL/GenBank/DDBJ whole genome shotgun (WGS) entry which is preliminary data.</text>
</comment>
<evidence type="ECO:0000256" key="7">
    <source>
        <dbReference type="SAM" id="MobiDB-lite"/>
    </source>
</evidence>
<dbReference type="Pfam" id="PF01435">
    <property type="entry name" value="Peptidase_M48"/>
    <property type="match status" value="1"/>
</dbReference>
<evidence type="ECO:0000256" key="2">
    <source>
        <dbReference type="ARBA" id="ARBA00022723"/>
    </source>
</evidence>
<feature type="region of interest" description="Disordered" evidence="7">
    <location>
        <begin position="336"/>
        <end position="373"/>
    </location>
</feature>
<proteinExistence type="inferred from homology"/>
<dbReference type="GO" id="GO:0046872">
    <property type="term" value="F:metal ion binding"/>
    <property type="evidence" value="ECO:0007669"/>
    <property type="project" value="UniProtKB-KW"/>
</dbReference>
<dbReference type="InterPro" id="IPR001915">
    <property type="entry name" value="Peptidase_M48"/>
</dbReference>
<keyword evidence="5 6" id="KW-0482">Metalloprotease</keyword>
<dbReference type="Proteomes" id="UP000779809">
    <property type="component" value="Unassembled WGS sequence"/>
</dbReference>
<evidence type="ECO:0000256" key="1">
    <source>
        <dbReference type="ARBA" id="ARBA00022670"/>
    </source>
</evidence>
<dbReference type="AlphaFoldDB" id="A0A932EPZ1"/>
<evidence type="ECO:0000256" key="3">
    <source>
        <dbReference type="ARBA" id="ARBA00022801"/>
    </source>
</evidence>
<feature type="signal peptide" evidence="8">
    <location>
        <begin position="1"/>
        <end position="25"/>
    </location>
</feature>
<dbReference type="EMBL" id="JACPNR010000004">
    <property type="protein sequence ID" value="MBI2677500.1"/>
    <property type="molecule type" value="Genomic_DNA"/>
</dbReference>
<feature type="chain" id="PRO_5037253814" evidence="8">
    <location>
        <begin position="26"/>
        <end position="373"/>
    </location>
</feature>
<dbReference type="GO" id="GO:0016020">
    <property type="term" value="C:membrane"/>
    <property type="evidence" value="ECO:0007669"/>
    <property type="project" value="TreeGrafter"/>
</dbReference>
<gene>
    <name evidence="10" type="ORF">HYX28_01820</name>
</gene>
<comment type="cofactor">
    <cofactor evidence="6">
        <name>Zn(2+)</name>
        <dbReference type="ChEBI" id="CHEBI:29105"/>
    </cofactor>
    <text evidence="6">Binds 1 zinc ion per subunit.</text>
</comment>
<evidence type="ECO:0000256" key="5">
    <source>
        <dbReference type="ARBA" id="ARBA00023049"/>
    </source>
</evidence>
<dbReference type="CDD" id="cd07333">
    <property type="entry name" value="M48C_bepA_like"/>
    <property type="match status" value="1"/>
</dbReference>
<dbReference type="GO" id="GO:0004222">
    <property type="term" value="F:metalloendopeptidase activity"/>
    <property type="evidence" value="ECO:0007669"/>
    <property type="project" value="InterPro"/>
</dbReference>
<dbReference type="PANTHER" id="PTHR22726:SF1">
    <property type="entry name" value="METALLOENDOPEPTIDASE OMA1, MITOCHONDRIAL"/>
    <property type="match status" value="1"/>
</dbReference>
<feature type="compositionally biased region" description="Polar residues" evidence="7">
    <location>
        <begin position="51"/>
        <end position="60"/>
    </location>
</feature>
<protein>
    <submittedName>
        <fullName evidence="10">M48 family metalloprotease</fullName>
    </submittedName>
</protein>
<feature type="compositionally biased region" description="Basic and acidic residues" evidence="7">
    <location>
        <begin position="359"/>
        <end position="373"/>
    </location>
</feature>
<sequence length="373" mass="40572">MKSRASVLSAVFLLSTFGLTGTMLAQEPSKSPTPGTATTQPSAAPAGQPAQLESQPSATGDSKPADDKKNIKKGSKQDVDAIGDRGIGNRGLGNWYSLEKEIAMGKSYAQMVESSAKLVQDPVVTEYVNRIGQNLVRNSDAKVPFTIKVIDSDEINAFALPGGFFYVNTGLILAADEEAELAGVMAHEIAHVAARHATRQMTRGNWANIASIPLIFVGGGIGYAARMAANLALPVTFMSFSRGYESEADYLGLEYMYKTGYDPQAYVAFFEKVHAKEKKHPGALAKAFSSHPPTPDRIENTQKEIAQVLPARDQYLLSTSEFDEVKARLGAIENRRKLVDEKDSRPSLRRTSTTNPNSDNKKDDDRPTLKKRD</sequence>
<evidence type="ECO:0000313" key="11">
    <source>
        <dbReference type="Proteomes" id="UP000779809"/>
    </source>
</evidence>
<feature type="compositionally biased region" description="Polar residues" evidence="7">
    <location>
        <begin position="349"/>
        <end position="358"/>
    </location>
</feature>
<comment type="similarity">
    <text evidence="6">Belongs to the peptidase M48 family.</text>
</comment>
<dbReference type="GO" id="GO:0051603">
    <property type="term" value="P:proteolysis involved in protein catabolic process"/>
    <property type="evidence" value="ECO:0007669"/>
    <property type="project" value="TreeGrafter"/>
</dbReference>
<keyword evidence="8" id="KW-0732">Signal</keyword>
<feature type="compositionally biased region" description="Low complexity" evidence="7">
    <location>
        <begin position="32"/>
        <end position="50"/>
    </location>
</feature>
<evidence type="ECO:0000259" key="9">
    <source>
        <dbReference type="Pfam" id="PF01435"/>
    </source>
</evidence>
<organism evidence="10 11">
    <name type="scientific">Candidatus Korobacter versatilis</name>
    <dbReference type="NCBI Taxonomy" id="658062"/>
    <lineage>
        <taxon>Bacteria</taxon>
        <taxon>Pseudomonadati</taxon>
        <taxon>Acidobacteriota</taxon>
        <taxon>Terriglobia</taxon>
        <taxon>Terriglobales</taxon>
        <taxon>Candidatus Korobacteraceae</taxon>
        <taxon>Candidatus Korobacter</taxon>
    </lineage>
</organism>
<evidence type="ECO:0000256" key="6">
    <source>
        <dbReference type="RuleBase" id="RU003983"/>
    </source>
</evidence>
<feature type="region of interest" description="Disordered" evidence="7">
    <location>
        <begin position="25"/>
        <end position="83"/>
    </location>
</feature>
<evidence type="ECO:0000313" key="10">
    <source>
        <dbReference type="EMBL" id="MBI2677500.1"/>
    </source>
</evidence>